<evidence type="ECO:0000313" key="14">
    <source>
        <dbReference type="Proteomes" id="UP000283841"/>
    </source>
</evidence>
<comment type="subcellular location">
    <subcellularLocation>
        <location evidence="1">Nucleus</location>
    </subcellularLocation>
</comment>
<dbReference type="GO" id="GO:0045893">
    <property type="term" value="P:positive regulation of DNA-templated transcription"/>
    <property type="evidence" value="ECO:0007669"/>
    <property type="project" value="UniProtKB-ARBA"/>
</dbReference>
<reference evidence="13 14" key="1">
    <citation type="journal article" date="2018" name="Front. Microbiol.">
        <title>Genomic and genetic insights into a cosmopolitan fungus, Paecilomyces variotii (Eurotiales).</title>
        <authorList>
            <person name="Urquhart A.S."/>
            <person name="Mondo S.J."/>
            <person name="Makela M.R."/>
            <person name="Hane J.K."/>
            <person name="Wiebenga A."/>
            <person name="He G."/>
            <person name="Mihaltcheva S."/>
            <person name="Pangilinan J."/>
            <person name="Lipzen A."/>
            <person name="Barry K."/>
            <person name="de Vries R.P."/>
            <person name="Grigoriev I.V."/>
            <person name="Idnurm A."/>
        </authorList>
    </citation>
    <scope>NUCLEOTIDE SEQUENCE [LARGE SCALE GENOMIC DNA]</scope>
    <source>
        <strain evidence="13 14">CBS 101075</strain>
    </source>
</reference>
<feature type="compositionally biased region" description="Low complexity" evidence="11">
    <location>
        <begin position="15"/>
        <end position="30"/>
    </location>
</feature>
<evidence type="ECO:0000256" key="5">
    <source>
        <dbReference type="ARBA" id="ARBA00023125"/>
    </source>
</evidence>
<keyword evidence="14" id="KW-1185">Reference proteome</keyword>
<feature type="compositionally biased region" description="Polar residues" evidence="11">
    <location>
        <begin position="1"/>
        <end position="11"/>
    </location>
</feature>
<dbReference type="GO" id="GO:0042176">
    <property type="term" value="P:regulation of protein catabolic process"/>
    <property type="evidence" value="ECO:0007669"/>
    <property type="project" value="UniProtKB-ARBA"/>
</dbReference>
<evidence type="ECO:0000259" key="12">
    <source>
        <dbReference type="PROSITE" id="PS50048"/>
    </source>
</evidence>
<organism evidence="13 14">
    <name type="scientific">Byssochlamys spectabilis</name>
    <name type="common">Paecilomyces variotii</name>
    <dbReference type="NCBI Taxonomy" id="264951"/>
    <lineage>
        <taxon>Eukaryota</taxon>
        <taxon>Fungi</taxon>
        <taxon>Dikarya</taxon>
        <taxon>Ascomycota</taxon>
        <taxon>Pezizomycotina</taxon>
        <taxon>Eurotiomycetes</taxon>
        <taxon>Eurotiomycetidae</taxon>
        <taxon>Eurotiales</taxon>
        <taxon>Thermoascaceae</taxon>
        <taxon>Paecilomyces</taxon>
    </lineage>
</organism>
<evidence type="ECO:0000313" key="13">
    <source>
        <dbReference type="EMBL" id="RWQ92661.1"/>
    </source>
</evidence>
<dbReference type="FunFam" id="4.10.240.10:FF:000011">
    <property type="entry name" value="Transcriptional activator of proteases prtT"/>
    <property type="match status" value="1"/>
</dbReference>
<keyword evidence="3" id="KW-0862">Zinc</keyword>
<accession>A0A443HLG5</accession>
<dbReference type="PROSITE" id="PS50048">
    <property type="entry name" value="ZN2_CY6_FUNGAL_2"/>
    <property type="match status" value="1"/>
</dbReference>
<dbReference type="InterPro" id="IPR001138">
    <property type="entry name" value="Zn2Cys6_DnaBD"/>
</dbReference>
<feature type="domain" description="Zn(2)-C6 fungal-type" evidence="12">
    <location>
        <begin position="51"/>
        <end position="83"/>
    </location>
</feature>
<dbReference type="GO" id="GO:0005634">
    <property type="term" value="C:nucleus"/>
    <property type="evidence" value="ECO:0007669"/>
    <property type="project" value="UniProtKB-SubCell"/>
</dbReference>
<keyword evidence="7" id="KW-0539">Nucleus</keyword>
<proteinExistence type="inferred from homology"/>
<protein>
    <recommendedName>
        <fullName evidence="9">Transcriptional activator of proteases prtT</fullName>
    </recommendedName>
    <alternativeName>
        <fullName evidence="10">Zn(2)-C6 zinc finger-containing protein prtT</fullName>
    </alternativeName>
</protein>
<dbReference type="GO" id="GO:0000976">
    <property type="term" value="F:transcription cis-regulatory region binding"/>
    <property type="evidence" value="ECO:0007669"/>
    <property type="project" value="TreeGrafter"/>
</dbReference>
<dbReference type="Pfam" id="PF00172">
    <property type="entry name" value="Zn_clus"/>
    <property type="match status" value="1"/>
</dbReference>
<evidence type="ECO:0000256" key="3">
    <source>
        <dbReference type="ARBA" id="ARBA00022833"/>
    </source>
</evidence>
<evidence type="ECO:0000256" key="10">
    <source>
        <dbReference type="ARBA" id="ARBA00042461"/>
    </source>
</evidence>
<dbReference type="CDD" id="cd12148">
    <property type="entry name" value="fungal_TF_MHR"/>
    <property type="match status" value="1"/>
</dbReference>
<keyword evidence="13" id="KW-0378">Hydrolase</keyword>
<dbReference type="Gene3D" id="4.10.240.10">
    <property type="entry name" value="Zn(2)-C6 fungal-type DNA-binding domain"/>
    <property type="match status" value="1"/>
</dbReference>
<feature type="compositionally biased region" description="Polar residues" evidence="11">
    <location>
        <begin position="135"/>
        <end position="151"/>
    </location>
</feature>
<dbReference type="Proteomes" id="UP000283841">
    <property type="component" value="Unassembled WGS sequence"/>
</dbReference>
<keyword evidence="13" id="KW-0645">Protease</keyword>
<evidence type="ECO:0000256" key="2">
    <source>
        <dbReference type="ARBA" id="ARBA00022723"/>
    </source>
</evidence>
<dbReference type="PANTHER" id="PTHR31845">
    <property type="entry name" value="FINGER DOMAIN PROTEIN, PUTATIVE-RELATED"/>
    <property type="match status" value="1"/>
</dbReference>
<evidence type="ECO:0000256" key="1">
    <source>
        <dbReference type="ARBA" id="ARBA00004123"/>
    </source>
</evidence>
<dbReference type="VEuPathDB" id="FungiDB:C8Q69DRAFT_407535"/>
<dbReference type="GO" id="GO:0000981">
    <property type="term" value="F:DNA-binding transcription factor activity, RNA polymerase II-specific"/>
    <property type="evidence" value="ECO:0007669"/>
    <property type="project" value="InterPro"/>
</dbReference>
<evidence type="ECO:0000256" key="4">
    <source>
        <dbReference type="ARBA" id="ARBA00023015"/>
    </source>
</evidence>
<evidence type="ECO:0000256" key="8">
    <source>
        <dbReference type="ARBA" id="ARBA00038134"/>
    </source>
</evidence>
<keyword evidence="4" id="KW-0805">Transcription regulation</keyword>
<dbReference type="CDD" id="cd00067">
    <property type="entry name" value="GAL4"/>
    <property type="match status" value="1"/>
</dbReference>
<dbReference type="GO" id="GO:0006508">
    <property type="term" value="P:proteolysis"/>
    <property type="evidence" value="ECO:0007669"/>
    <property type="project" value="UniProtKB-KW"/>
</dbReference>
<dbReference type="InterPro" id="IPR036864">
    <property type="entry name" value="Zn2-C6_fun-type_DNA-bd_sf"/>
</dbReference>
<evidence type="ECO:0000256" key="7">
    <source>
        <dbReference type="ARBA" id="ARBA00023242"/>
    </source>
</evidence>
<dbReference type="PROSITE" id="PS00463">
    <property type="entry name" value="ZN2_CY6_FUNGAL_1"/>
    <property type="match status" value="1"/>
</dbReference>
<keyword evidence="2" id="KW-0479">Metal-binding</keyword>
<keyword evidence="6" id="KW-0804">Transcription</keyword>
<feature type="region of interest" description="Disordered" evidence="11">
    <location>
        <begin position="132"/>
        <end position="156"/>
    </location>
</feature>
<dbReference type="EMBL" id="RCNU01000012">
    <property type="protein sequence ID" value="RWQ92661.1"/>
    <property type="molecule type" value="Genomic_DNA"/>
</dbReference>
<comment type="similarity">
    <text evidence="8">Belongs to the prtT family.</text>
</comment>
<dbReference type="AlphaFoldDB" id="A0A443HLG5"/>
<evidence type="ECO:0000256" key="6">
    <source>
        <dbReference type="ARBA" id="ARBA00023163"/>
    </source>
</evidence>
<gene>
    <name evidence="13" type="ORF">C8Q69DRAFT_407535</name>
</gene>
<dbReference type="GO" id="GO:0008233">
    <property type="term" value="F:peptidase activity"/>
    <property type="evidence" value="ECO:0007669"/>
    <property type="project" value="UniProtKB-KW"/>
</dbReference>
<evidence type="ECO:0000256" key="9">
    <source>
        <dbReference type="ARBA" id="ARBA00041135"/>
    </source>
</evidence>
<dbReference type="InterPro" id="IPR051089">
    <property type="entry name" value="prtT"/>
</dbReference>
<dbReference type="SMART" id="SM00066">
    <property type="entry name" value="GAL4"/>
    <property type="match status" value="1"/>
</dbReference>
<evidence type="ECO:0000256" key="11">
    <source>
        <dbReference type="SAM" id="MobiDB-lite"/>
    </source>
</evidence>
<feature type="region of interest" description="Disordered" evidence="11">
    <location>
        <begin position="1"/>
        <end position="45"/>
    </location>
</feature>
<dbReference type="GO" id="GO:0008270">
    <property type="term" value="F:zinc ion binding"/>
    <property type="evidence" value="ECO:0007669"/>
    <property type="project" value="InterPro"/>
</dbReference>
<dbReference type="GeneID" id="39597435"/>
<name>A0A443HLG5_BYSSP</name>
<dbReference type="RefSeq" id="XP_028482306.1">
    <property type="nucleotide sequence ID" value="XM_028628158.1"/>
</dbReference>
<sequence>MAQSPSENEGSQLWKGKNGNNNNSQSGSIKPESTGDDAARPKGRIRRSMTACNTCRKLKTRCDLEPRSHACRRCLSLRIDCELPETPERYQENALVWSEAAAVIPASIEDRLSSLERSMGELTNMMRQMIERFPNPSNSPASRSTGWSQTTELDDSRSEEGVHLSLYVPKPVHLIRELQSEFFGRKEDFASEAHLLGDIVSKGLIDSKLAKRLIQLFVEHFGPWISVHDVSDLPQNLRQNEPFLFSTACLFASRYVPGIPLPVIHAMYLQVRRLSASVLWSAPPLKYESLQALTLLCLWTATVQTEVPMDSWLLSGISINHAIIAFEFLDRIPAEPVVTDDMLKKLRLWNALCLTQLHFAIGNARPFSLQQKYLDHCSRILEHPGARFDDGKMVAEIQLYAVTLTLQNNNQRMQRGEIEYDEIERWKADWVHLFTDESHSTLDLGLRFCQLLLYRTSLKLRPDRERLLPEIMKSSRTILSRFLQIQPYIAVDFIDHIFFVVVYAALTLCEFNIMDPLIDQIQAFLIHLSPNEEHIAYRFACIINELKRRSTQIVPQPSSVTKTEDFADSRRVTTENTEFMSSLMDTLPEGYGSLEQLLAGFVPSQSVPGPVYGNIPMTTGMANTVLQSYPCNN</sequence>
<dbReference type="PANTHER" id="PTHR31845:SF34">
    <property type="entry name" value="TRANSCRIPTIONAL ACTIVATOR OF PROTEASES PRTT"/>
    <property type="match status" value="1"/>
</dbReference>
<comment type="caution">
    <text evidence="13">The sequence shown here is derived from an EMBL/GenBank/DDBJ whole genome shotgun (WGS) entry which is preliminary data.</text>
</comment>
<dbReference type="SUPFAM" id="SSF57701">
    <property type="entry name" value="Zn2/Cys6 DNA-binding domain"/>
    <property type="match status" value="1"/>
</dbReference>
<keyword evidence="5" id="KW-0238">DNA-binding</keyword>